<evidence type="ECO:0000313" key="2">
    <source>
        <dbReference type="EMBL" id="CAJ1938122.1"/>
    </source>
</evidence>
<accession>A0AAD2CMS9</accession>
<evidence type="ECO:0000256" key="1">
    <source>
        <dbReference type="SAM" id="MobiDB-lite"/>
    </source>
</evidence>
<feature type="compositionally biased region" description="Basic and acidic residues" evidence="1">
    <location>
        <begin position="129"/>
        <end position="138"/>
    </location>
</feature>
<sequence length="186" mass="21441">MDMDEESVENWKNKVQDWILTKCTEEDAAAVLYQLRTWRKPRSATIMDNQMYMKKVNSAIPYMSETLDPLDEAELKRVGFLQCSPQALEGRLLGDQRYHRQPFRCQHHFLHATQGSTSTRQGIEESTSPEDRIQKEETSQGGFKTFLEISYRPRGKQDGQRRVPQARGGTCKDSQADRNLLAQAQS</sequence>
<evidence type="ECO:0000313" key="3">
    <source>
        <dbReference type="Proteomes" id="UP001295423"/>
    </source>
</evidence>
<dbReference type="EMBL" id="CAKOGP040000669">
    <property type="protein sequence ID" value="CAJ1938122.1"/>
    <property type="molecule type" value="Genomic_DNA"/>
</dbReference>
<dbReference type="AlphaFoldDB" id="A0AAD2CMS9"/>
<name>A0AAD2CMS9_9STRA</name>
<reference evidence="2" key="1">
    <citation type="submission" date="2023-08" db="EMBL/GenBank/DDBJ databases">
        <authorList>
            <person name="Audoor S."/>
            <person name="Bilcke G."/>
        </authorList>
    </citation>
    <scope>NUCLEOTIDE SEQUENCE</scope>
</reference>
<comment type="caution">
    <text evidence="2">The sequence shown here is derived from an EMBL/GenBank/DDBJ whole genome shotgun (WGS) entry which is preliminary data.</text>
</comment>
<dbReference type="Proteomes" id="UP001295423">
    <property type="component" value="Unassembled WGS sequence"/>
</dbReference>
<protein>
    <submittedName>
        <fullName evidence="2">Uncharacterized protein</fullName>
    </submittedName>
</protein>
<organism evidence="2 3">
    <name type="scientific">Cylindrotheca closterium</name>
    <dbReference type="NCBI Taxonomy" id="2856"/>
    <lineage>
        <taxon>Eukaryota</taxon>
        <taxon>Sar</taxon>
        <taxon>Stramenopiles</taxon>
        <taxon>Ochrophyta</taxon>
        <taxon>Bacillariophyta</taxon>
        <taxon>Bacillariophyceae</taxon>
        <taxon>Bacillariophycidae</taxon>
        <taxon>Bacillariales</taxon>
        <taxon>Bacillariaceae</taxon>
        <taxon>Cylindrotheca</taxon>
    </lineage>
</organism>
<proteinExistence type="predicted"/>
<feature type="region of interest" description="Disordered" evidence="1">
    <location>
        <begin position="110"/>
        <end position="186"/>
    </location>
</feature>
<keyword evidence="3" id="KW-1185">Reference proteome</keyword>
<feature type="compositionally biased region" description="Polar residues" evidence="1">
    <location>
        <begin position="113"/>
        <end position="126"/>
    </location>
</feature>
<gene>
    <name evidence="2" type="ORF">CYCCA115_LOCUS5983</name>
</gene>